<dbReference type="InterPro" id="IPR052342">
    <property type="entry name" value="MCH/BMMD"/>
</dbReference>
<dbReference type="AlphaFoldDB" id="A0AAP5QFN7"/>
<dbReference type="Proteomes" id="UP000032614">
    <property type="component" value="Chromosome 3"/>
</dbReference>
<evidence type="ECO:0000313" key="5">
    <source>
        <dbReference type="Proteomes" id="UP001246473"/>
    </source>
</evidence>
<evidence type="ECO:0000313" key="4">
    <source>
        <dbReference type="Proteomes" id="UP000032614"/>
    </source>
</evidence>
<evidence type="ECO:0000313" key="3">
    <source>
        <dbReference type="EMBL" id="MDT8843331.1"/>
    </source>
</evidence>
<evidence type="ECO:0000259" key="1">
    <source>
        <dbReference type="Pfam" id="PF01575"/>
    </source>
</evidence>
<reference evidence="3" key="2">
    <citation type="submission" date="2022-08" db="EMBL/GenBank/DDBJ databases">
        <authorList>
            <person name="Kim S.-J."/>
        </authorList>
    </citation>
    <scope>NUCLEOTIDE SEQUENCE</scope>
    <source>
        <strain evidence="3">KJ</strain>
    </source>
</reference>
<dbReference type="PANTHER" id="PTHR43664">
    <property type="entry name" value="MONOAMINE OXIDASE-RELATED"/>
    <property type="match status" value="1"/>
</dbReference>
<proteinExistence type="predicted"/>
<reference evidence="2 4" key="1">
    <citation type="journal article" date="2015" name="Genome Announc.">
        <title>Complete genome sequences for 59 burkholderia isolates, both pathogenic and near neighbor.</title>
        <authorList>
            <person name="Johnson S.L."/>
            <person name="Bishop-Lilly K.A."/>
            <person name="Ladner J.T."/>
            <person name="Daligault H.E."/>
            <person name="Davenport K.W."/>
            <person name="Jaissle J."/>
            <person name="Frey K.G."/>
            <person name="Koroleva G.I."/>
            <person name="Bruce D.C."/>
            <person name="Coyne S.R."/>
            <person name="Broomall S.M."/>
            <person name="Li P.E."/>
            <person name="Teshima H."/>
            <person name="Gibbons H.S."/>
            <person name="Palacios G.F."/>
            <person name="Rosenzweig C.N."/>
            <person name="Redden C.L."/>
            <person name="Xu Y."/>
            <person name="Minogue T.D."/>
            <person name="Chain P.S."/>
        </authorList>
    </citation>
    <scope>NUCLEOTIDE SEQUENCE [LARGE SCALE GENOMIC DNA]</scope>
    <source>
        <strain evidence="2 4">ATCC BAA-463</strain>
    </source>
</reference>
<dbReference type="RefSeq" id="WP_007183018.1">
    <property type="nucleotide sequence ID" value="NZ_CP010025.1"/>
</dbReference>
<dbReference type="SUPFAM" id="SSF54637">
    <property type="entry name" value="Thioesterase/thiol ester dehydrase-isomerase"/>
    <property type="match status" value="1"/>
</dbReference>
<dbReference type="Gene3D" id="3.10.129.10">
    <property type="entry name" value="Hotdog Thioesterase"/>
    <property type="match status" value="1"/>
</dbReference>
<name>A0AAP5QFN7_9BURK</name>
<dbReference type="InterPro" id="IPR029069">
    <property type="entry name" value="HotDog_dom_sf"/>
</dbReference>
<dbReference type="PANTHER" id="PTHR43664:SF1">
    <property type="entry name" value="BETA-METHYLMALYL-COA DEHYDRATASE"/>
    <property type="match status" value="1"/>
</dbReference>
<protein>
    <submittedName>
        <fullName evidence="2">MaoC like domain protein</fullName>
    </submittedName>
    <submittedName>
        <fullName evidence="3">MaoC/PaaZ C-terminal domain-containing protein</fullName>
    </submittedName>
</protein>
<feature type="domain" description="MaoC-like" evidence="1">
    <location>
        <begin position="11"/>
        <end position="121"/>
    </location>
</feature>
<evidence type="ECO:0000313" key="2">
    <source>
        <dbReference type="EMBL" id="AJZ56960.1"/>
    </source>
</evidence>
<dbReference type="Proteomes" id="UP001246473">
    <property type="component" value="Unassembled WGS sequence"/>
</dbReference>
<accession>A0AAP5QFN7</accession>
<dbReference type="InterPro" id="IPR002539">
    <property type="entry name" value="MaoC-like_dom"/>
</dbReference>
<gene>
    <name evidence="2" type="ORF">OI25_7415</name>
    <name evidence="3" type="ORF">ParKJ_38555</name>
</gene>
<dbReference type="EMBL" id="JANSLM010000023">
    <property type="protein sequence ID" value="MDT8843331.1"/>
    <property type="molecule type" value="Genomic_DNA"/>
</dbReference>
<dbReference type="Pfam" id="PF01575">
    <property type="entry name" value="MaoC_dehydratas"/>
    <property type="match status" value="1"/>
</dbReference>
<dbReference type="KEGG" id="bfn:OI25_7415"/>
<organism evidence="3 5">
    <name type="scientific">Paraburkholderia fungorum</name>
    <dbReference type="NCBI Taxonomy" id="134537"/>
    <lineage>
        <taxon>Bacteria</taxon>
        <taxon>Pseudomonadati</taxon>
        <taxon>Pseudomonadota</taxon>
        <taxon>Betaproteobacteria</taxon>
        <taxon>Burkholderiales</taxon>
        <taxon>Burkholderiaceae</taxon>
        <taxon>Paraburkholderia</taxon>
    </lineage>
</organism>
<sequence>MKTLYFEDFEVGQRFESAGRTVTETDLTFFSMLSGDWNPIHSDAEFAQGTRYGQRLVHGAFGVALATGMLHQLGIFERSAVAMMSLREWKFVLPIMVGDTLRLKLEIIELEKGNSQRVGRVGRRFLLVNQTGVAVQDGTSDVLVLKRPREAGPEVNTGESQ</sequence>
<dbReference type="GeneID" id="66513728"/>
<dbReference type="EMBL" id="CP010025">
    <property type="protein sequence ID" value="AJZ56960.1"/>
    <property type="molecule type" value="Genomic_DNA"/>
</dbReference>